<name>A0AAD6FCN5_9TELE</name>
<evidence type="ECO:0000313" key="3">
    <source>
        <dbReference type="Proteomes" id="UP001219934"/>
    </source>
</evidence>
<dbReference type="EMBL" id="JAPTMU010000017">
    <property type="protein sequence ID" value="KAJ4928842.1"/>
    <property type="molecule type" value="Genomic_DNA"/>
</dbReference>
<organism evidence="2 3">
    <name type="scientific">Pogonophryne albipinna</name>
    <dbReference type="NCBI Taxonomy" id="1090488"/>
    <lineage>
        <taxon>Eukaryota</taxon>
        <taxon>Metazoa</taxon>
        <taxon>Chordata</taxon>
        <taxon>Craniata</taxon>
        <taxon>Vertebrata</taxon>
        <taxon>Euteleostomi</taxon>
        <taxon>Actinopterygii</taxon>
        <taxon>Neopterygii</taxon>
        <taxon>Teleostei</taxon>
        <taxon>Neoteleostei</taxon>
        <taxon>Acanthomorphata</taxon>
        <taxon>Eupercaria</taxon>
        <taxon>Perciformes</taxon>
        <taxon>Notothenioidei</taxon>
        <taxon>Pogonophryne</taxon>
    </lineage>
</organism>
<sequence length="152" mass="17361">MLETRYKDTQAPTRPFFKPTSSASPTHYKPTYHIARAQKKVQDWSLSGTKPILILGDSNINRIPPHNNPNIQLDSYPGVYNLMELFTCTPPISTAKIVIISNGINNKDDEPGLTTIEQLRSMEAFRTTHDNIHWTPPTAKLILDSWYKQLHF</sequence>
<dbReference type="AlphaFoldDB" id="A0AAD6FCN5"/>
<gene>
    <name evidence="2" type="ORF">JOQ06_004466</name>
</gene>
<evidence type="ECO:0000256" key="1">
    <source>
        <dbReference type="SAM" id="MobiDB-lite"/>
    </source>
</evidence>
<proteinExistence type="predicted"/>
<dbReference type="Proteomes" id="UP001219934">
    <property type="component" value="Unassembled WGS sequence"/>
</dbReference>
<reference evidence="2" key="1">
    <citation type="submission" date="2022-11" db="EMBL/GenBank/DDBJ databases">
        <title>Chromosome-level genome of Pogonophryne albipinna.</title>
        <authorList>
            <person name="Jo E."/>
        </authorList>
    </citation>
    <scope>NUCLEOTIDE SEQUENCE</scope>
    <source>
        <strain evidence="2">SGF0006</strain>
        <tissue evidence="2">Muscle</tissue>
    </source>
</reference>
<evidence type="ECO:0000313" key="2">
    <source>
        <dbReference type="EMBL" id="KAJ4928842.1"/>
    </source>
</evidence>
<protein>
    <submittedName>
        <fullName evidence="2">Uncharacterized protein</fullName>
    </submittedName>
</protein>
<keyword evidence="3" id="KW-1185">Reference proteome</keyword>
<accession>A0AAD6FCN5</accession>
<comment type="caution">
    <text evidence="2">The sequence shown here is derived from an EMBL/GenBank/DDBJ whole genome shotgun (WGS) entry which is preliminary data.</text>
</comment>
<feature type="region of interest" description="Disordered" evidence="1">
    <location>
        <begin position="1"/>
        <end position="24"/>
    </location>
</feature>